<feature type="transmembrane region" description="Helical" evidence="1">
    <location>
        <begin position="141"/>
        <end position="158"/>
    </location>
</feature>
<dbReference type="EMBL" id="JADBJN010000004">
    <property type="protein sequence ID" value="KAG5669462.1"/>
    <property type="molecule type" value="Genomic_DNA"/>
</dbReference>
<dbReference type="Proteomes" id="UP001107558">
    <property type="component" value="Chromosome 4"/>
</dbReference>
<comment type="caution">
    <text evidence="2">The sequence shown here is derived from an EMBL/GenBank/DDBJ whole genome shotgun (WGS) entry which is preliminary data.</text>
</comment>
<keyword evidence="3" id="KW-1185">Reference proteome</keyword>
<proteinExistence type="predicted"/>
<evidence type="ECO:0000313" key="3">
    <source>
        <dbReference type="Proteomes" id="UP001107558"/>
    </source>
</evidence>
<dbReference type="AlphaFoldDB" id="A0A9J6BJ81"/>
<feature type="transmembrane region" description="Helical" evidence="1">
    <location>
        <begin position="164"/>
        <end position="184"/>
    </location>
</feature>
<name>A0A9J6BJ81_POLVA</name>
<gene>
    <name evidence="2" type="ORF">PVAND_017349</name>
</gene>
<feature type="transmembrane region" description="Helical" evidence="1">
    <location>
        <begin position="313"/>
        <end position="334"/>
    </location>
</feature>
<dbReference type="OrthoDB" id="8050636at2759"/>
<organism evidence="2 3">
    <name type="scientific">Polypedilum vanderplanki</name>
    <name type="common">Sleeping chironomid midge</name>
    <dbReference type="NCBI Taxonomy" id="319348"/>
    <lineage>
        <taxon>Eukaryota</taxon>
        <taxon>Metazoa</taxon>
        <taxon>Ecdysozoa</taxon>
        <taxon>Arthropoda</taxon>
        <taxon>Hexapoda</taxon>
        <taxon>Insecta</taxon>
        <taxon>Pterygota</taxon>
        <taxon>Neoptera</taxon>
        <taxon>Endopterygota</taxon>
        <taxon>Diptera</taxon>
        <taxon>Nematocera</taxon>
        <taxon>Chironomoidea</taxon>
        <taxon>Chironomidae</taxon>
        <taxon>Chironominae</taxon>
        <taxon>Polypedilum</taxon>
        <taxon>Polypedilum</taxon>
    </lineage>
</organism>
<feature type="transmembrane region" description="Helical" evidence="1">
    <location>
        <begin position="196"/>
        <end position="215"/>
    </location>
</feature>
<evidence type="ECO:0000256" key="1">
    <source>
        <dbReference type="SAM" id="Phobius"/>
    </source>
</evidence>
<keyword evidence="1" id="KW-0812">Transmembrane</keyword>
<reference evidence="2" key="1">
    <citation type="submission" date="2021-03" db="EMBL/GenBank/DDBJ databases">
        <title>Chromosome level genome of the anhydrobiotic midge Polypedilum vanderplanki.</title>
        <authorList>
            <person name="Yoshida Y."/>
            <person name="Kikawada T."/>
            <person name="Gusev O."/>
        </authorList>
    </citation>
    <scope>NUCLEOTIDE SEQUENCE</scope>
    <source>
        <strain evidence="2">NIAS01</strain>
        <tissue evidence="2">Whole body or cell culture</tissue>
    </source>
</reference>
<protein>
    <submittedName>
        <fullName evidence="2">Uncharacterized protein</fullName>
    </submittedName>
</protein>
<sequence length="350" mass="41692">MPAENVPHKHLLYESKKDAYDGCVLNFIAYENYGPHFYLKLNLESPDIKYGILHHKVHGLTHEILQLSSKRKIIFTSIWTKKKSEIFKHQIDFHIAENNYLHEYHLWSEPCGSTEYYYLVTENDLYTNYEKLFMPFDETTWILLSVTILLTFLIIFGTHYCPQWIRTLIHGAGYNVLGIIFGIPQLNLPNESVNRFAILLFIWFWVVFRTCYQSMLFEFMTSNMRKPLPASFLRGRSINNLTFDILEYRLLYNKSLNGKSQRKYAFFVNNFLHAVLNSTFHNTLPIMENEKIKEKNSYLIEGNDMFMVEINEIIYWLIPSGILQYLVDYGLWFLKNLLMLNLLIQEEFYQ</sequence>
<accession>A0A9J6BJ81</accession>
<evidence type="ECO:0000313" key="2">
    <source>
        <dbReference type="EMBL" id="KAG5669462.1"/>
    </source>
</evidence>
<keyword evidence="1" id="KW-1133">Transmembrane helix</keyword>
<keyword evidence="1" id="KW-0472">Membrane</keyword>